<dbReference type="Proteomes" id="UP000003880">
    <property type="component" value="Unassembled WGS sequence"/>
</dbReference>
<comment type="caution">
    <text evidence="1">The sequence shown here is derived from an EMBL/GenBank/DDBJ whole genome shotgun (WGS) entry which is preliminary data.</text>
</comment>
<dbReference type="HOGENOM" id="CLU_199585_0_0_6"/>
<accession>D4BCS7</accession>
<dbReference type="AlphaFoldDB" id="D4BCS7"/>
<reference evidence="1 2" key="1">
    <citation type="submission" date="2010-02" db="EMBL/GenBank/DDBJ databases">
        <authorList>
            <person name="Weinstock G."/>
            <person name="Sodergren E."/>
            <person name="Clifton S."/>
            <person name="Fulton L."/>
            <person name="Fulton B."/>
            <person name="Courtney L."/>
            <person name="Fronick C."/>
            <person name="Harrison M."/>
            <person name="Strong C."/>
            <person name="Farmer C."/>
            <person name="Delahaunty K."/>
            <person name="Markovic C."/>
            <person name="Hall O."/>
            <person name="Minx P."/>
            <person name="Tomlinson C."/>
            <person name="Mitreva M."/>
            <person name="Nelson J."/>
            <person name="Hou S."/>
            <person name="Wollam A."/>
            <person name="Pepin K.H."/>
            <person name="Johnson M."/>
            <person name="Bhonagiri V."/>
            <person name="Zhang X."/>
            <person name="Suruliraj S."/>
            <person name="Warren W."/>
            <person name="Chinwalla A."/>
            <person name="Mardis E.R."/>
            <person name="Wilson R.K."/>
        </authorList>
    </citation>
    <scope>NUCLEOTIDE SEQUENCE [LARGE SCALE GENOMIC DNA]</scope>
    <source>
        <strain evidence="1 2">ATCC 29220</strain>
    </source>
</reference>
<dbReference type="EMBL" id="ABWL02000008">
    <property type="protein sequence ID" value="EFE08414.1"/>
    <property type="molecule type" value="Genomic_DNA"/>
</dbReference>
<evidence type="ECO:0000313" key="1">
    <source>
        <dbReference type="EMBL" id="EFE08414.1"/>
    </source>
</evidence>
<organism evidence="1 2">
    <name type="scientific">Citrobacter youngae ATCC 29220</name>
    <dbReference type="NCBI Taxonomy" id="500640"/>
    <lineage>
        <taxon>Bacteria</taxon>
        <taxon>Pseudomonadati</taxon>
        <taxon>Pseudomonadota</taxon>
        <taxon>Gammaproteobacteria</taxon>
        <taxon>Enterobacterales</taxon>
        <taxon>Enterobacteriaceae</taxon>
        <taxon>Citrobacter</taxon>
        <taxon>Citrobacter freundii complex</taxon>
    </lineage>
</organism>
<dbReference type="eggNOG" id="ENOG50313XN">
    <property type="taxonomic scope" value="Bacteria"/>
</dbReference>
<evidence type="ECO:0000313" key="2">
    <source>
        <dbReference type="Proteomes" id="UP000003880"/>
    </source>
</evidence>
<sequence>MLNIEEFLNRWKGGRGMLSKIINILNTCILKSGAMRAELLPGDFLDTLERAEKINIRILRQQLKQKALTQQVLTV</sequence>
<protein>
    <submittedName>
        <fullName evidence="1">Uncharacterized protein</fullName>
    </submittedName>
</protein>
<proteinExistence type="predicted"/>
<name>D4BCS7_9ENTR</name>
<gene>
    <name evidence="1" type="ORF">CIT292_08293</name>
</gene>